<dbReference type="Proteomes" id="UP001058974">
    <property type="component" value="Chromosome 3"/>
</dbReference>
<evidence type="ECO:0000313" key="2">
    <source>
        <dbReference type="EMBL" id="KAI5431844.1"/>
    </source>
</evidence>
<protein>
    <recommendedName>
        <fullName evidence="4">Zinc knuckle CX2CX4HX4C</fullName>
    </recommendedName>
</protein>
<evidence type="ECO:0000256" key="1">
    <source>
        <dbReference type="SAM" id="MobiDB-lite"/>
    </source>
</evidence>
<feature type="compositionally biased region" description="Basic and acidic residues" evidence="1">
    <location>
        <begin position="195"/>
        <end position="211"/>
    </location>
</feature>
<sequence>MRQEINYKQEEGDLRYSNCSMVKMVTTNLTINLNVLDHSSTLPNGQWFIYDHYVTMKERSPDFHLASDTTMNIAVWVDKNTLTHKQGKYARLCVEVKLSKPLLAMFTIKDRRDKIEYEGLHLLCTMCGRYGNYKEGCPDKNMQKVDPNKNVADNAKNNTKSNNGSLGVKEVIQVPNPIRPLDGKVMPHAGNVTNHSDENITKQDHEEDKRGSSQGYVKGLDEFSMDVVEETP</sequence>
<reference evidence="2 3" key="1">
    <citation type="journal article" date="2022" name="Nat. Genet.">
        <title>Improved pea reference genome and pan-genome highlight genomic features and evolutionary characteristics.</title>
        <authorList>
            <person name="Yang T."/>
            <person name="Liu R."/>
            <person name="Luo Y."/>
            <person name="Hu S."/>
            <person name="Wang D."/>
            <person name="Wang C."/>
            <person name="Pandey M.K."/>
            <person name="Ge S."/>
            <person name="Xu Q."/>
            <person name="Li N."/>
            <person name="Li G."/>
            <person name="Huang Y."/>
            <person name="Saxena R.K."/>
            <person name="Ji Y."/>
            <person name="Li M."/>
            <person name="Yan X."/>
            <person name="He Y."/>
            <person name="Liu Y."/>
            <person name="Wang X."/>
            <person name="Xiang C."/>
            <person name="Varshney R.K."/>
            <person name="Ding H."/>
            <person name="Gao S."/>
            <person name="Zong X."/>
        </authorList>
    </citation>
    <scope>NUCLEOTIDE SEQUENCE [LARGE SCALE GENOMIC DNA]</scope>
    <source>
        <strain evidence="2 3">cv. Zhongwan 6</strain>
    </source>
</reference>
<dbReference type="PANTHER" id="PTHR31286">
    <property type="entry name" value="GLYCINE-RICH CELL WALL STRUCTURAL PROTEIN 1.8-LIKE"/>
    <property type="match status" value="1"/>
</dbReference>
<gene>
    <name evidence="2" type="ORF">KIW84_035842</name>
</gene>
<feature type="compositionally biased region" description="Acidic residues" evidence="1">
    <location>
        <begin position="223"/>
        <end position="232"/>
    </location>
</feature>
<dbReference type="InterPro" id="IPR040256">
    <property type="entry name" value="At4g02000-like"/>
</dbReference>
<name>A0A9D5B794_PEA</name>
<feature type="region of interest" description="Disordered" evidence="1">
    <location>
        <begin position="188"/>
        <end position="232"/>
    </location>
</feature>
<accession>A0A9D5B794</accession>
<dbReference type="Gramene" id="Psat03G0584200-T1">
    <property type="protein sequence ID" value="KAI5431844.1"/>
    <property type="gene ID" value="KIW84_035842"/>
</dbReference>
<dbReference type="PANTHER" id="PTHR31286:SF99">
    <property type="entry name" value="DUF4283 DOMAIN-CONTAINING PROTEIN"/>
    <property type="match status" value="1"/>
</dbReference>
<organism evidence="2 3">
    <name type="scientific">Pisum sativum</name>
    <name type="common">Garden pea</name>
    <name type="synonym">Lathyrus oleraceus</name>
    <dbReference type="NCBI Taxonomy" id="3888"/>
    <lineage>
        <taxon>Eukaryota</taxon>
        <taxon>Viridiplantae</taxon>
        <taxon>Streptophyta</taxon>
        <taxon>Embryophyta</taxon>
        <taxon>Tracheophyta</taxon>
        <taxon>Spermatophyta</taxon>
        <taxon>Magnoliopsida</taxon>
        <taxon>eudicotyledons</taxon>
        <taxon>Gunneridae</taxon>
        <taxon>Pentapetalae</taxon>
        <taxon>rosids</taxon>
        <taxon>fabids</taxon>
        <taxon>Fabales</taxon>
        <taxon>Fabaceae</taxon>
        <taxon>Papilionoideae</taxon>
        <taxon>50 kb inversion clade</taxon>
        <taxon>NPAAA clade</taxon>
        <taxon>Hologalegina</taxon>
        <taxon>IRL clade</taxon>
        <taxon>Fabeae</taxon>
        <taxon>Lathyrus</taxon>
    </lineage>
</organism>
<comment type="caution">
    <text evidence="2">The sequence shown here is derived from an EMBL/GenBank/DDBJ whole genome shotgun (WGS) entry which is preliminary data.</text>
</comment>
<keyword evidence="3" id="KW-1185">Reference proteome</keyword>
<dbReference type="AlphaFoldDB" id="A0A9D5B794"/>
<evidence type="ECO:0008006" key="4">
    <source>
        <dbReference type="Google" id="ProtNLM"/>
    </source>
</evidence>
<proteinExistence type="predicted"/>
<evidence type="ECO:0000313" key="3">
    <source>
        <dbReference type="Proteomes" id="UP001058974"/>
    </source>
</evidence>
<dbReference type="EMBL" id="JAMSHJ010000003">
    <property type="protein sequence ID" value="KAI5431844.1"/>
    <property type="molecule type" value="Genomic_DNA"/>
</dbReference>